<dbReference type="SMART" id="SM00220">
    <property type="entry name" value="S_TKc"/>
    <property type="match status" value="1"/>
</dbReference>
<dbReference type="GO" id="GO:0005524">
    <property type="term" value="F:ATP binding"/>
    <property type="evidence" value="ECO:0007669"/>
    <property type="project" value="InterPro"/>
</dbReference>
<dbReference type="Proteomes" id="UP001211907">
    <property type="component" value="Unassembled WGS sequence"/>
</dbReference>
<dbReference type="PRINTS" id="PR00387">
    <property type="entry name" value="PDIESTERASE1"/>
</dbReference>
<dbReference type="SUPFAM" id="SSF55781">
    <property type="entry name" value="GAF domain-like"/>
    <property type="match status" value="1"/>
</dbReference>
<dbReference type="InterPro" id="IPR003018">
    <property type="entry name" value="GAF"/>
</dbReference>
<evidence type="ECO:0000256" key="1">
    <source>
        <dbReference type="PIRSR" id="PIRSR623088-1"/>
    </source>
</evidence>
<dbReference type="GO" id="GO:0004672">
    <property type="term" value="F:protein kinase activity"/>
    <property type="evidence" value="ECO:0007669"/>
    <property type="project" value="InterPro"/>
</dbReference>
<dbReference type="EC" id="3.1.4.-" evidence="3"/>
<feature type="region of interest" description="Disordered" evidence="4">
    <location>
        <begin position="1386"/>
        <end position="1410"/>
    </location>
</feature>
<feature type="non-terminal residue" evidence="7">
    <location>
        <position position="1"/>
    </location>
</feature>
<comment type="cofactor">
    <cofactor evidence="3">
        <name>a divalent metal cation</name>
        <dbReference type="ChEBI" id="CHEBI:60240"/>
    </cofactor>
    <text evidence="3">Binds 2 divalent metal cations per subunit. Site 1 may preferentially bind zinc ions, while site 2 has a preference for magnesium and/or manganese ions.</text>
</comment>
<dbReference type="InterPro" id="IPR053159">
    <property type="entry name" value="Hybrid_Histidine_Kinase"/>
</dbReference>
<dbReference type="InterPro" id="IPR002073">
    <property type="entry name" value="PDEase_catalytic_dom"/>
</dbReference>
<evidence type="ECO:0000259" key="6">
    <source>
        <dbReference type="PROSITE" id="PS51845"/>
    </source>
</evidence>
<dbReference type="GO" id="GO:0004114">
    <property type="term" value="F:3',5'-cyclic-nucleotide phosphodiesterase activity"/>
    <property type="evidence" value="ECO:0007669"/>
    <property type="project" value="InterPro"/>
</dbReference>
<evidence type="ECO:0000256" key="4">
    <source>
        <dbReference type="SAM" id="MobiDB-lite"/>
    </source>
</evidence>
<dbReference type="Gene3D" id="1.10.1300.10">
    <property type="entry name" value="3'5'-cyclic nucleotide phosphodiesterase, catalytic domain"/>
    <property type="match status" value="1"/>
</dbReference>
<dbReference type="PROSITE" id="PS50011">
    <property type="entry name" value="PROTEIN_KINASE_DOM"/>
    <property type="match status" value="1"/>
</dbReference>
<organism evidence="7 8">
    <name type="scientific">Physocladia obscura</name>
    <dbReference type="NCBI Taxonomy" id="109957"/>
    <lineage>
        <taxon>Eukaryota</taxon>
        <taxon>Fungi</taxon>
        <taxon>Fungi incertae sedis</taxon>
        <taxon>Chytridiomycota</taxon>
        <taxon>Chytridiomycota incertae sedis</taxon>
        <taxon>Chytridiomycetes</taxon>
        <taxon>Chytridiales</taxon>
        <taxon>Chytriomycetaceae</taxon>
        <taxon>Physocladia</taxon>
    </lineage>
</organism>
<dbReference type="InterPro" id="IPR023174">
    <property type="entry name" value="PDEase_CS"/>
</dbReference>
<dbReference type="InterPro" id="IPR011990">
    <property type="entry name" value="TPR-like_helical_dom_sf"/>
</dbReference>
<sequence>MKNLASDDYESHIQSQQLKLYSSSAGNSGGRGASYGVPGYVISEVIYVSHSRAVEVIVQRGYALHNPSVKVICKGSGQVDETANKRIEHEYETLKFLYQKSTTSILSEKELLPVKTKSHSYIPRPLEIVKDRGVWTLVIEDLGGSSLRAFQDLALYQQNITKTSSLEKLASFERLSKTRKLPLEMILNIAFQIIEALKLTITAGIVHKDINPDNIVVVTLPDGQLAVQLIDFNLSSLNSNDALSNDTNILQGTVAYMAPEQTGRLQRNADFRSGLTLWEVLVGRPAYHFNDVLEYMHAHIAIDIEAPSKVDPTIPDEISQIVQKLGRKTPEARYQSIHGLKYDVGACLKIISKFKKLHKFDSSKLLADEEVAKAFKLDGSFVIASKDCSKTLNVPHGKLYGRKTEQELLLSYINNALNSFVKSTFFILISGEKGMGNNSLLTVARANILESNNFCVTGAYNEGCLPLQGIIQAITQFIGILLSSPVEVLDSYKAKISLDLSKELERLDTVIPDIHLLFRSVGKANTEDRIHRAIYPEMVDDVVKFIKSVTECKKALVLCLKDIDLADDETFRVLTSLKNFDNRFLVILTSSESETRPAKKFVANLQNTLQISGDYFHEIILKPLTVADIKELLEDTISPSLAPLHNLAALIERKTFGTPSHILQFLLKAEAKALLWFDEDDNECGWNWDITALDKHIEVSESVLKDMTKRINSLLPELKAVLHAAVCIGPTFDVRILSLLLNLKTAATTNLLWDFLKGGLIKPIPFGESTGSLAQIKLAGLASIPDGAVIEYKFAFDLVYTEIYESLNSDTRENYHLQIARMLLSISKTNETEICKHYNNAVNKVVDREEKTLIASVNLQAAKNAVSNFEFENGKKFLLQGIKILTDLGETENNSEYFELNMLLVKCMIVDGELNEATSLLKNMESNAKSKIHLYKVFYFQRHLDAMRGDFKTLLDQGIKNLKDFGVEIPKSESECKSMSLSLKAAIDAVPVNEEDNLIQAIILSTSFAAFVISSRGGCHKTLQDGFGRLSSALWTAFPAVDYYLIENSRLHTIESSQRICDVINKKLQEKSSEYEIIFKVYCGHFISMSSTQHIETIEAIIQNARHSGQNLTMYMLSPLLITNGFTSGKSIGWLKTTIALQKELLESSHTERATLLDQFIHWLELFCKGELQYGTYKHDIFTIFEIYQALIYEDPNIRTYLQKRQESSRCHTVDKVIDILFVEALTLAHEYDISAPNEKNLKKTEMKKVTENLSKFAERGFKIANGKNYFALAEYERISGTVTKAIKYYEAAIEEFKTNNSALFEALALEKMAFFWNDVGMTKMAKMCFIEAANKWGFYGSNGKRNQIISKFKGLFGTAESVEMEKSLRNARKIKSEMFALSPIKKESANSTDSSSQDESACRSSRFGDSQTNTANAISFDIDATTAYRVAQSIRDETSLDSLLRKIMKYVMVNTGATKGALILNDNTNLMIEAIAEFSDGKENIDVLQSHPITIQVQGFRLPLSVIYYTFRTSKSIVLTDPVSDATHGNDVYMKEFNPKSILCCPIINQSSVTGVVYLENKLQGTAFTPKRIEIIQSLMPTAAIYIKNARLTKTNTELTAALQDSGKFQNAPKYKIDAPVQRAIDVLNTLKSRMNSQGDPAVRQIDFIMASLTSSDLFMSSIDEINDENGRGIDQDTKNWIENSLLQKTSKPAKGQENEGDEKFIVGNHKPASLNLNDEVAGYPVSSFSSIGLSQDLFVQNQEEINLFLDTSRDFDFDVFRLGDLTNGQPLYYLSMHLLQYYGLIDHFNIDPDVARTFFREVEANYRNLSYHNSYHAADVLQTVNLLLLSDPQMAQNFTKLEILAACIASAVHDVDHPGVNNNYLIQSSHPLAILYNDISVLEYHHASKAFEIMQNQKTNIFAKFSSDQKRDVRKQMINMICPNIS</sequence>
<dbReference type="Pfam" id="PF01590">
    <property type="entry name" value="GAF"/>
    <property type="match status" value="1"/>
</dbReference>
<dbReference type="Pfam" id="PF00069">
    <property type="entry name" value="Pkinase"/>
    <property type="match status" value="1"/>
</dbReference>
<dbReference type="GO" id="GO:0007165">
    <property type="term" value="P:signal transduction"/>
    <property type="evidence" value="ECO:0007669"/>
    <property type="project" value="InterPro"/>
</dbReference>
<feature type="active site" description="Proton donor" evidence="1">
    <location>
        <position position="1814"/>
    </location>
</feature>
<name>A0AAD5XA83_9FUNG</name>
<feature type="binding site" evidence="2">
    <location>
        <position position="1818"/>
    </location>
    <ligand>
        <name>Zn(2+)</name>
        <dbReference type="ChEBI" id="CHEBI:29105"/>
        <label>1</label>
    </ligand>
</feature>
<dbReference type="InterPro" id="IPR023088">
    <property type="entry name" value="PDEase"/>
</dbReference>
<evidence type="ECO:0000256" key="3">
    <source>
        <dbReference type="RuleBase" id="RU363067"/>
    </source>
</evidence>
<dbReference type="InterPro" id="IPR000719">
    <property type="entry name" value="Prot_kinase_dom"/>
</dbReference>
<dbReference type="Gene3D" id="3.30.450.40">
    <property type="match status" value="1"/>
</dbReference>
<keyword evidence="3" id="KW-0378">Hydrolase</keyword>
<reference evidence="7" key="1">
    <citation type="submission" date="2020-05" db="EMBL/GenBank/DDBJ databases">
        <title>Phylogenomic resolution of chytrid fungi.</title>
        <authorList>
            <person name="Stajich J.E."/>
            <person name="Amses K."/>
            <person name="Simmons R."/>
            <person name="Seto K."/>
            <person name="Myers J."/>
            <person name="Bonds A."/>
            <person name="Quandt C.A."/>
            <person name="Barry K."/>
            <person name="Liu P."/>
            <person name="Grigoriev I."/>
            <person name="Longcore J.E."/>
            <person name="James T.Y."/>
        </authorList>
    </citation>
    <scope>NUCLEOTIDE SEQUENCE</scope>
    <source>
        <strain evidence="7">JEL0513</strain>
    </source>
</reference>
<dbReference type="SUPFAM" id="SSF56112">
    <property type="entry name" value="Protein kinase-like (PK-like)"/>
    <property type="match status" value="1"/>
</dbReference>
<dbReference type="InterPro" id="IPR029016">
    <property type="entry name" value="GAF-like_dom_sf"/>
</dbReference>
<comment type="caution">
    <text evidence="7">The sequence shown here is derived from an EMBL/GenBank/DDBJ whole genome shotgun (WGS) entry which is preliminary data.</text>
</comment>
<dbReference type="InterPro" id="IPR011009">
    <property type="entry name" value="Kinase-like_dom_sf"/>
</dbReference>
<protein>
    <recommendedName>
        <fullName evidence="3">Phosphodiesterase</fullName>
        <ecNumber evidence="3">3.1.4.-</ecNumber>
    </recommendedName>
</protein>
<feature type="binding site" evidence="2">
    <location>
        <position position="1856"/>
    </location>
    <ligand>
        <name>Zn(2+)</name>
        <dbReference type="ChEBI" id="CHEBI:29105"/>
        <label>1</label>
    </ligand>
</feature>
<evidence type="ECO:0000259" key="5">
    <source>
        <dbReference type="PROSITE" id="PS50011"/>
    </source>
</evidence>
<proteinExistence type="inferred from homology"/>
<dbReference type="PANTHER" id="PTHR43642">
    <property type="entry name" value="HYBRID SIGNAL TRANSDUCTION HISTIDINE KINASE G"/>
    <property type="match status" value="1"/>
</dbReference>
<feature type="domain" description="PDEase" evidence="6">
    <location>
        <begin position="1736"/>
        <end position="1928"/>
    </location>
</feature>
<feature type="binding site" evidence="2">
    <location>
        <position position="1856"/>
    </location>
    <ligand>
        <name>Zn(2+)</name>
        <dbReference type="ChEBI" id="CHEBI:29105"/>
        <label>2</label>
    </ligand>
</feature>
<dbReference type="SMART" id="SM00065">
    <property type="entry name" value="GAF"/>
    <property type="match status" value="1"/>
</dbReference>
<feature type="domain" description="Protein kinase" evidence="5">
    <location>
        <begin position="54"/>
        <end position="361"/>
    </location>
</feature>
<accession>A0AAD5XA83</accession>
<keyword evidence="8" id="KW-1185">Reference proteome</keyword>
<dbReference type="PROSITE" id="PS51845">
    <property type="entry name" value="PDEASE_I_2"/>
    <property type="match status" value="1"/>
</dbReference>
<comment type="similarity">
    <text evidence="3">Belongs to the cyclic nucleotide phosphodiesterase family.</text>
</comment>
<feature type="binding site" evidence="2">
    <location>
        <position position="1855"/>
    </location>
    <ligand>
        <name>Zn(2+)</name>
        <dbReference type="ChEBI" id="CHEBI:29105"/>
        <label>1</label>
    </ligand>
</feature>
<evidence type="ECO:0000313" key="7">
    <source>
        <dbReference type="EMBL" id="KAJ3105605.1"/>
    </source>
</evidence>
<keyword evidence="2 3" id="KW-0479">Metal-binding</keyword>
<dbReference type="SUPFAM" id="SSF109604">
    <property type="entry name" value="HD-domain/PDEase-like"/>
    <property type="match status" value="1"/>
</dbReference>
<dbReference type="Gene3D" id="1.10.510.10">
    <property type="entry name" value="Transferase(Phosphotransferase) domain 1"/>
    <property type="match status" value="1"/>
</dbReference>
<feature type="compositionally biased region" description="Polar residues" evidence="4">
    <location>
        <begin position="1390"/>
        <end position="1410"/>
    </location>
</feature>
<dbReference type="SUPFAM" id="SSF48452">
    <property type="entry name" value="TPR-like"/>
    <property type="match status" value="1"/>
</dbReference>
<evidence type="ECO:0000256" key="2">
    <source>
        <dbReference type="PIRSR" id="PIRSR623088-3"/>
    </source>
</evidence>
<dbReference type="PROSITE" id="PS00126">
    <property type="entry name" value="PDEASE_I_1"/>
    <property type="match status" value="1"/>
</dbReference>
<dbReference type="Pfam" id="PF00233">
    <property type="entry name" value="PDEase_I"/>
    <property type="match status" value="1"/>
</dbReference>
<dbReference type="GO" id="GO:0046872">
    <property type="term" value="F:metal ion binding"/>
    <property type="evidence" value="ECO:0007669"/>
    <property type="project" value="UniProtKB-KW"/>
</dbReference>
<dbReference type="PANTHER" id="PTHR43642:SF1">
    <property type="entry name" value="HYBRID SIGNAL TRANSDUCTION HISTIDINE KINASE G"/>
    <property type="match status" value="1"/>
</dbReference>
<gene>
    <name evidence="7" type="ORF">HK100_003847</name>
</gene>
<dbReference type="EMBL" id="JADGJH010001993">
    <property type="protein sequence ID" value="KAJ3105605.1"/>
    <property type="molecule type" value="Genomic_DNA"/>
</dbReference>
<dbReference type="InterPro" id="IPR036971">
    <property type="entry name" value="PDEase_catalytic_dom_sf"/>
</dbReference>
<evidence type="ECO:0000313" key="8">
    <source>
        <dbReference type="Proteomes" id="UP001211907"/>
    </source>
</evidence>